<accession>A0ABY7FQK0</accession>
<evidence type="ECO:0000313" key="2">
    <source>
        <dbReference type="Proteomes" id="UP001164746"/>
    </source>
</evidence>
<keyword evidence="2" id="KW-1185">Reference proteome</keyword>
<evidence type="ECO:0000313" key="1">
    <source>
        <dbReference type="EMBL" id="WAR23003.1"/>
    </source>
</evidence>
<name>A0ABY7FQK0_MYAAR</name>
<sequence length="191" mass="20852">MEITPGSSGRQRVSVPLAASERHRQLANLYVWRAWKGSALCLDEIENVLVVTGSSMLKKPGSPINANVSKRCLAQRRRMENSSSIASVISVNITTPCWIAGKALLVAATTDFSIVFSGDDTSQLATLYVWWAWEGSALCLDEIENVLVVIGSSMLKKFRSPINANVIKRSNSFVCSRHQKAGIFLRPASVA</sequence>
<dbReference type="Proteomes" id="UP001164746">
    <property type="component" value="Chromosome 13"/>
</dbReference>
<dbReference type="EMBL" id="CP111024">
    <property type="protein sequence ID" value="WAR23003.1"/>
    <property type="molecule type" value="Genomic_DNA"/>
</dbReference>
<proteinExistence type="predicted"/>
<organism evidence="1 2">
    <name type="scientific">Mya arenaria</name>
    <name type="common">Soft-shell clam</name>
    <dbReference type="NCBI Taxonomy" id="6604"/>
    <lineage>
        <taxon>Eukaryota</taxon>
        <taxon>Metazoa</taxon>
        <taxon>Spiralia</taxon>
        <taxon>Lophotrochozoa</taxon>
        <taxon>Mollusca</taxon>
        <taxon>Bivalvia</taxon>
        <taxon>Autobranchia</taxon>
        <taxon>Heteroconchia</taxon>
        <taxon>Euheterodonta</taxon>
        <taxon>Imparidentia</taxon>
        <taxon>Neoheterodontei</taxon>
        <taxon>Myida</taxon>
        <taxon>Myoidea</taxon>
        <taxon>Myidae</taxon>
        <taxon>Mya</taxon>
    </lineage>
</organism>
<protein>
    <submittedName>
        <fullName evidence="1">Uncharacterized protein</fullName>
    </submittedName>
</protein>
<gene>
    <name evidence="1" type="ORF">MAR_036672</name>
</gene>
<reference evidence="1" key="1">
    <citation type="submission" date="2022-11" db="EMBL/GenBank/DDBJ databases">
        <title>Centuries of genome instability and evolution in soft-shell clam transmissible cancer (bioRxiv).</title>
        <authorList>
            <person name="Hart S.F.M."/>
            <person name="Yonemitsu M.A."/>
            <person name="Giersch R.M."/>
            <person name="Beal B.F."/>
            <person name="Arriagada G."/>
            <person name="Davis B.W."/>
            <person name="Ostrander E.A."/>
            <person name="Goff S.P."/>
            <person name="Metzger M.J."/>
        </authorList>
    </citation>
    <scope>NUCLEOTIDE SEQUENCE</scope>
    <source>
        <strain evidence="1">MELC-2E11</strain>
        <tissue evidence="1">Siphon/mantle</tissue>
    </source>
</reference>